<evidence type="ECO:0000313" key="2">
    <source>
        <dbReference type="EMBL" id="TXK06245.1"/>
    </source>
</evidence>
<organism evidence="2 3">
    <name type="scientific">Microbacterium mitrae</name>
    <dbReference type="NCBI Taxonomy" id="664640"/>
    <lineage>
        <taxon>Bacteria</taxon>
        <taxon>Bacillati</taxon>
        <taxon>Actinomycetota</taxon>
        <taxon>Actinomycetes</taxon>
        <taxon>Micrococcales</taxon>
        <taxon>Microbacteriaceae</taxon>
        <taxon>Microbacterium</taxon>
    </lineage>
</organism>
<dbReference type="NCBIfam" id="TIGR03725">
    <property type="entry name" value="T6A_YeaZ"/>
    <property type="match status" value="1"/>
</dbReference>
<feature type="domain" description="Gcp-like" evidence="1">
    <location>
        <begin position="21"/>
        <end position="125"/>
    </location>
</feature>
<sequence>MILAVDTSLGSAVAVVTLDGTVVAEAASENHLGHAEVIGTLIQDALAAADNPEITHVAAGMGPGPFTGLRIGIAAARAFALARDAHLVPVVSHDALALAALDGDAAVPFIVETDARRRELAWTTYGGLDADGLPLRITEPALVARAEADDTLTAGPRMVATELSGGALGRVAAAAVAAVRSVGPDDALYLRSPDVATPRVQA</sequence>
<dbReference type="GO" id="GO:0016740">
    <property type="term" value="F:transferase activity"/>
    <property type="evidence" value="ECO:0007669"/>
    <property type="project" value="UniProtKB-KW"/>
</dbReference>
<dbReference type="SUPFAM" id="SSF53067">
    <property type="entry name" value="Actin-like ATPase domain"/>
    <property type="match status" value="1"/>
</dbReference>
<dbReference type="EMBL" id="VRSW01000001">
    <property type="protein sequence ID" value="TXK06245.1"/>
    <property type="molecule type" value="Genomic_DNA"/>
</dbReference>
<gene>
    <name evidence="2" type="primary">tsaB</name>
    <name evidence="2" type="ORF">FVP60_04615</name>
</gene>
<dbReference type="GO" id="GO:0002949">
    <property type="term" value="P:tRNA threonylcarbamoyladenosine modification"/>
    <property type="evidence" value="ECO:0007669"/>
    <property type="project" value="InterPro"/>
</dbReference>
<proteinExistence type="predicted"/>
<comment type="caution">
    <text evidence="2">The sequence shown here is derived from an EMBL/GenBank/DDBJ whole genome shotgun (WGS) entry which is preliminary data.</text>
</comment>
<dbReference type="Gene3D" id="3.30.420.40">
    <property type="match status" value="1"/>
</dbReference>
<dbReference type="InterPro" id="IPR022496">
    <property type="entry name" value="T6A_TsaB"/>
</dbReference>
<keyword evidence="2" id="KW-0808">Transferase</keyword>
<accession>A0A5C8HQG0</accession>
<dbReference type="OrthoDB" id="9809995at2"/>
<dbReference type="Pfam" id="PF00814">
    <property type="entry name" value="TsaD"/>
    <property type="match status" value="1"/>
</dbReference>
<dbReference type="AlphaFoldDB" id="A0A5C8HQG0"/>
<name>A0A5C8HQG0_9MICO</name>
<dbReference type="Proteomes" id="UP000321196">
    <property type="component" value="Unassembled WGS sequence"/>
</dbReference>
<evidence type="ECO:0000313" key="3">
    <source>
        <dbReference type="Proteomes" id="UP000321196"/>
    </source>
</evidence>
<dbReference type="InterPro" id="IPR043129">
    <property type="entry name" value="ATPase_NBD"/>
</dbReference>
<protein>
    <submittedName>
        <fullName evidence="2">tRNA (Adenosine(37)-N6)-threonylcarbamoyltransferase complex dimerization subunit type 1 TsaB</fullName>
    </submittedName>
</protein>
<dbReference type="RefSeq" id="WP_147825054.1">
    <property type="nucleotide sequence ID" value="NZ_BAAARG010000001.1"/>
</dbReference>
<reference evidence="2 3" key="1">
    <citation type="submission" date="2019-08" db="EMBL/GenBank/DDBJ databases">
        <authorList>
            <person name="Dong K."/>
        </authorList>
    </citation>
    <scope>NUCLEOTIDE SEQUENCE [LARGE SCALE GENOMIC DNA]</scope>
    <source>
        <strain evidence="2 3">M4-8</strain>
    </source>
</reference>
<dbReference type="InterPro" id="IPR000905">
    <property type="entry name" value="Gcp-like_dom"/>
</dbReference>
<keyword evidence="3" id="KW-1185">Reference proteome</keyword>
<evidence type="ECO:0000259" key="1">
    <source>
        <dbReference type="Pfam" id="PF00814"/>
    </source>
</evidence>